<reference evidence="2" key="1">
    <citation type="journal article" date="2019" name="Int. J. Syst. Evol. Microbiol.">
        <title>The Global Catalogue of Microorganisms (GCM) 10K type strain sequencing project: providing services to taxonomists for standard genome sequencing and annotation.</title>
        <authorList>
            <consortium name="The Broad Institute Genomics Platform"/>
            <consortium name="The Broad Institute Genome Sequencing Center for Infectious Disease"/>
            <person name="Wu L."/>
            <person name="Ma J."/>
        </authorList>
    </citation>
    <scope>NUCLEOTIDE SEQUENCE [LARGE SCALE GENOMIC DNA]</scope>
    <source>
        <strain evidence="2">JCM 18532</strain>
    </source>
</reference>
<name>A0ABP8YYG8_9ACTN</name>
<evidence type="ECO:0008006" key="3">
    <source>
        <dbReference type="Google" id="ProtNLM"/>
    </source>
</evidence>
<gene>
    <name evidence="1" type="ORF">GCM10023350_27200</name>
</gene>
<keyword evidence="2" id="KW-1185">Reference proteome</keyword>
<protein>
    <recommendedName>
        <fullName evidence="3">Tetracyclin repressor-like C-terminal domain-containing protein</fullName>
    </recommendedName>
</protein>
<organism evidence="1 2">
    <name type="scientific">Nocardioides endophyticus</name>
    <dbReference type="NCBI Taxonomy" id="1353775"/>
    <lineage>
        <taxon>Bacteria</taxon>
        <taxon>Bacillati</taxon>
        <taxon>Actinomycetota</taxon>
        <taxon>Actinomycetes</taxon>
        <taxon>Propionibacteriales</taxon>
        <taxon>Nocardioidaceae</taxon>
        <taxon>Nocardioides</taxon>
    </lineage>
</organism>
<dbReference type="Proteomes" id="UP001499882">
    <property type="component" value="Unassembled WGS sequence"/>
</dbReference>
<evidence type="ECO:0000313" key="1">
    <source>
        <dbReference type="EMBL" id="GAA4741194.1"/>
    </source>
</evidence>
<dbReference type="RefSeq" id="WP_345527333.1">
    <property type="nucleotide sequence ID" value="NZ_BAABKN010000015.1"/>
</dbReference>
<dbReference type="InterPro" id="IPR036271">
    <property type="entry name" value="Tet_transcr_reg_TetR-rel_C_sf"/>
</dbReference>
<comment type="caution">
    <text evidence="1">The sequence shown here is derived from an EMBL/GenBank/DDBJ whole genome shotgun (WGS) entry which is preliminary data.</text>
</comment>
<dbReference type="EMBL" id="BAABKN010000015">
    <property type="protein sequence ID" value="GAA4741194.1"/>
    <property type="molecule type" value="Genomic_DNA"/>
</dbReference>
<dbReference type="SUPFAM" id="SSF48498">
    <property type="entry name" value="Tetracyclin repressor-like, C-terminal domain"/>
    <property type="match status" value="1"/>
</dbReference>
<evidence type="ECO:0000313" key="2">
    <source>
        <dbReference type="Proteomes" id="UP001499882"/>
    </source>
</evidence>
<accession>A0ABP8YYG8</accession>
<proteinExistence type="predicted"/>
<sequence length="123" mass="12968">MTRTRSTDGSRRGLLVEHSRTHPEFSRIVHQLRGGLSAGPALGAPGDVSGLVDQATSLVADVVRTGQAAGEIRVGDPRALAHLYEVIVHEHVILAAADDPHAANLTRSELHDFIDGALRAPSG</sequence>
<dbReference type="Gene3D" id="1.10.357.10">
    <property type="entry name" value="Tetracycline Repressor, domain 2"/>
    <property type="match status" value="1"/>
</dbReference>